<feature type="region of interest" description="Disordered" evidence="5">
    <location>
        <begin position="449"/>
        <end position="472"/>
    </location>
</feature>
<keyword evidence="7" id="KW-0732">Signal</keyword>
<dbReference type="GO" id="GO:0003700">
    <property type="term" value="F:DNA-binding transcription factor activity"/>
    <property type="evidence" value="ECO:0007669"/>
    <property type="project" value="InterPro"/>
</dbReference>
<dbReference type="PROSITE" id="PS01124">
    <property type="entry name" value="HTH_ARAC_FAMILY_2"/>
    <property type="match status" value="1"/>
</dbReference>
<evidence type="ECO:0000256" key="2">
    <source>
        <dbReference type="ARBA" id="ARBA00023125"/>
    </source>
</evidence>
<dbReference type="Pfam" id="PF13181">
    <property type="entry name" value="TPR_8"/>
    <property type="match status" value="1"/>
</dbReference>
<keyword evidence="4" id="KW-0802">TPR repeat</keyword>
<evidence type="ECO:0000256" key="3">
    <source>
        <dbReference type="ARBA" id="ARBA00023163"/>
    </source>
</evidence>
<dbReference type="SUPFAM" id="SSF48452">
    <property type="entry name" value="TPR-like"/>
    <property type="match status" value="2"/>
</dbReference>
<feature type="signal peptide" evidence="7">
    <location>
        <begin position="1"/>
        <end position="21"/>
    </location>
</feature>
<accession>A0AAW5N5H2</accession>
<evidence type="ECO:0000256" key="6">
    <source>
        <dbReference type="SAM" id="Phobius"/>
    </source>
</evidence>
<dbReference type="GO" id="GO:0043565">
    <property type="term" value="F:sequence-specific DNA binding"/>
    <property type="evidence" value="ECO:0007669"/>
    <property type="project" value="InterPro"/>
</dbReference>
<keyword evidence="1" id="KW-0805">Transcription regulation</keyword>
<dbReference type="InterPro" id="IPR011990">
    <property type="entry name" value="TPR-like_helical_dom_sf"/>
</dbReference>
<protein>
    <submittedName>
        <fullName evidence="9">AraC family transcriptional regulator</fullName>
    </submittedName>
</protein>
<dbReference type="PANTHER" id="PTHR43280:SF29">
    <property type="entry name" value="ARAC-FAMILY TRANSCRIPTIONAL REGULATOR"/>
    <property type="match status" value="1"/>
</dbReference>
<dbReference type="Gene3D" id="1.10.10.60">
    <property type="entry name" value="Homeodomain-like"/>
    <property type="match status" value="2"/>
</dbReference>
<feature type="compositionally biased region" description="Polar residues" evidence="5">
    <location>
        <begin position="459"/>
        <end position="472"/>
    </location>
</feature>
<dbReference type="InterPro" id="IPR018060">
    <property type="entry name" value="HTH_AraC"/>
</dbReference>
<keyword evidence="6" id="KW-1133">Transmembrane helix</keyword>
<dbReference type="Proteomes" id="UP001204579">
    <property type="component" value="Unassembled WGS sequence"/>
</dbReference>
<evidence type="ECO:0000256" key="5">
    <source>
        <dbReference type="SAM" id="MobiDB-lite"/>
    </source>
</evidence>
<name>A0AAW5N5H2_9BACT</name>
<dbReference type="SUPFAM" id="SSF46689">
    <property type="entry name" value="Homeodomain-like"/>
    <property type="match status" value="1"/>
</dbReference>
<evidence type="ECO:0000256" key="1">
    <source>
        <dbReference type="ARBA" id="ARBA00023015"/>
    </source>
</evidence>
<dbReference type="Gene3D" id="1.25.40.10">
    <property type="entry name" value="Tetratricopeptide repeat domain"/>
    <property type="match status" value="2"/>
</dbReference>
<keyword evidence="10" id="KW-1185">Reference proteome</keyword>
<evidence type="ECO:0000313" key="9">
    <source>
        <dbReference type="EMBL" id="MCR8873943.1"/>
    </source>
</evidence>
<gene>
    <name evidence="9" type="ORF">NW209_07940</name>
</gene>
<dbReference type="Pfam" id="PF12833">
    <property type="entry name" value="HTH_18"/>
    <property type="match status" value="1"/>
</dbReference>
<dbReference type="SMART" id="SM00342">
    <property type="entry name" value="HTH_ARAC"/>
    <property type="match status" value="1"/>
</dbReference>
<evidence type="ECO:0000256" key="7">
    <source>
        <dbReference type="SAM" id="SignalP"/>
    </source>
</evidence>
<keyword evidence="2" id="KW-0238">DNA-binding</keyword>
<feature type="domain" description="HTH araC/xylS-type" evidence="8">
    <location>
        <begin position="481"/>
        <end position="588"/>
    </location>
</feature>
<evidence type="ECO:0000259" key="8">
    <source>
        <dbReference type="PROSITE" id="PS01124"/>
    </source>
</evidence>
<dbReference type="InterPro" id="IPR019734">
    <property type="entry name" value="TPR_rpt"/>
</dbReference>
<feature type="transmembrane region" description="Helical" evidence="6">
    <location>
        <begin position="399"/>
        <end position="418"/>
    </location>
</feature>
<proteinExistence type="predicted"/>
<reference evidence="9 10" key="1">
    <citation type="submission" date="2022-08" db="EMBL/GenBank/DDBJ databases">
        <authorList>
            <person name="Zeman M."/>
            <person name="Kubasova T."/>
        </authorList>
    </citation>
    <scope>NUCLEOTIDE SEQUENCE [LARGE SCALE GENOMIC DNA]</scope>
    <source>
        <strain evidence="9 10">ET62</strain>
    </source>
</reference>
<evidence type="ECO:0000313" key="10">
    <source>
        <dbReference type="Proteomes" id="UP001204579"/>
    </source>
</evidence>
<dbReference type="InterPro" id="IPR018062">
    <property type="entry name" value="HTH_AraC-typ_CS"/>
</dbReference>
<dbReference type="RefSeq" id="WP_177601873.1">
    <property type="nucleotide sequence ID" value="NZ_JANRHJ010000008.1"/>
</dbReference>
<evidence type="ECO:0000256" key="4">
    <source>
        <dbReference type="PROSITE-ProRule" id="PRU00339"/>
    </source>
</evidence>
<dbReference type="EMBL" id="JANRHJ010000008">
    <property type="protein sequence ID" value="MCR8873943.1"/>
    <property type="molecule type" value="Genomic_DNA"/>
</dbReference>
<organism evidence="9 10">
    <name type="scientific">Phocaeicola barnesiae</name>
    <dbReference type="NCBI Taxonomy" id="376804"/>
    <lineage>
        <taxon>Bacteria</taxon>
        <taxon>Pseudomonadati</taxon>
        <taxon>Bacteroidota</taxon>
        <taxon>Bacteroidia</taxon>
        <taxon>Bacteroidales</taxon>
        <taxon>Bacteroidaceae</taxon>
        <taxon>Phocaeicola</taxon>
    </lineage>
</organism>
<keyword evidence="3" id="KW-0804">Transcription</keyword>
<dbReference type="PROSITE" id="PS00041">
    <property type="entry name" value="HTH_ARAC_FAMILY_1"/>
    <property type="match status" value="1"/>
</dbReference>
<sequence>MKTRQILLFLLIILQGTSAFPSITGEKMDERLKIQEEKLDTDSNDTEALREISYLYLQKADYQKAIEYGTRLFNRGYEKEDYYGSILQAHICLGQAYTMTGNIRLAYSNLGQAERLALTAHNDSALCSIYNGKGLYALNLQNDCYQALEYFFKGLETAGRIPYDRLTSILLANISSVYYLKKDTTGLKYTLECYRLGNEKKDSYLTYCGAATTAYMYYLKQDWNNAFTYAQEAENLMQVHQFRNQSNIYSLLGHIYRKTGQPIQAETCYRKALKRKDQNDWIALSDACQGYATLLMEQQRFAEAIRLLQQAITESTHVPSALFRIGLLQKLSACLEHEGYIKEALAYSKQSMAEADSLYNEAKERSMYEIRTRYQIDQHEAALQRSKVELIKKENNLRILFIGIITLSIIVGMLWYLYHRKNRLYMAIVRQNREALRREKELTQRLVKQQQELEYPTGSPETQQTQTEKYASSTLTTDKKKDLFLRFEKLMTEEKIYTDNLLTKEKAAELLGTNRTYLSQVINEETSQTFTQYVNSCRAKEAVRLLSDPENNTPLKAISAQLGFNSMTTFYHQFQLITEMTPAQYRSKMNDLRQIEADSKSE</sequence>
<keyword evidence="6" id="KW-0472">Membrane</keyword>
<feature type="repeat" description="TPR" evidence="4">
    <location>
        <begin position="246"/>
        <end position="279"/>
    </location>
</feature>
<comment type="caution">
    <text evidence="9">The sequence shown here is derived from an EMBL/GenBank/DDBJ whole genome shotgun (WGS) entry which is preliminary data.</text>
</comment>
<dbReference type="InterPro" id="IPR009057">
    <property type="entry name" value="Homeodomain-like_sf"/>
</dbReference>
<dbReference type="PROSITE" id="PS50005">
    <property type="entry name" value="TPR"/>
    <property type="match status" value="1"/>
</dbReference>
<dbReference type="PANTHER" id="PTHR43280">
    <property type="entry name" value="ARAC-FAMILY TRANSCRIPTIONAL REGULATOR"/>
    <property type="match status" value="1"/>
</dbReference>
<feature type="chain" id="PRO_5043554596" evidence="7">
    <location>
        <begin position="22"/>
        <end position="602"/>
    </location>
</feature>
<dbReference type="SMART" id="SM00028">
    <property type="entry name" value="TPR"/>
    <property type="match status" value="5"/>
</dbReference>
<keyword evidence="6" id="KW-0812">Transmembrane</keyword>
<dbReference type="AlphaFoldDB" id="A0AAW5N5H2"/>